<keyword evidence="2" id="KW-0521">NADP</keyword>
<dbReference type="InterPro" id="IPR013332">
    <property type="entry name" value="KPR_N"/>
</dbReference>
<sequence length="455" mass="48703">MLYPSAGVFSPIVIDKGKPIELIASVPDDDDEPPVVYLPQQGWIARCQLHNTICDGSSPALGGYEVANLAIFTSEAPRCFSLLYSSGFPTHGALMERPLNVLIYGTGAVGAVLGWRISQSSRAVVTAVCRTNFSAVAHSGFTINTSTWGSGIFRPHKTVRHPSEATRGPYDLVILATKLISDPKPVIQDLSLVISPGTAICSVQNGVGSDPLLASAFPGNPVLSAICYISLSQTSPGHVIQNIDFKCAPRPFGIGTYAGGHAAMAALSQLVSLDSEFETIECTEKKRWEKMVFNSAWNPSCALLGLDSDGMTRSPMAMQLVRSLAEETYDLARAQGVDLDSGIVDRTVDWAKKNAGCALVPSMLQDMRNGRLVEVRGLCSVLVDLARQAGLEVPTIGKVEEALRKRNQVLSRAVETGSNDITRVKRGIRDFIYDISLPTDQGMPVNGLGATVVRG</sequence>
<dbReference type="Pfam" id="PF02558">
    <property type="entry name" value="ApbA"/>
    <property type="match status" value="1"/>
</dbReference>
<evidence type="ECO:0000259" key="5">
    <source>
        <dbReference type="Pfam" id="PF08546"/>
    </source>
</evidence>
<dbReference type="SUPFAM" id="SSF48179">
    <property type="entry name" value="6-phosphogluconate dehydrogenase C-terminal domain-like"/>
    <property type="match status" value="1"/>
</dbReference>
<dbReference type="OrthoDB" id="3609at2759"/>
<keyword evidence="7" id="KW-1185">Reference proteome</keyword>
<organism evidence="6 7">
    <name type="scientific">Glonium stellatum</name>
    <dbReference type="NCBI Taxonomy" id="574774"/>
    <lineage>
        <taxon>Eukaryota</taxon>
        <taxon>Fungi</taxon>
        <taxon>Dikarya</taxon>
        <taxon>Ascomycota</taxon>
        <taxon>Pezizomycotina</taxon>
        <taxon>Dothideomycetes</taxon>
        <taxon>Pleosporomycetidae</taxon>
        <taxon>Gloniales</taxon>
        <taxon>Gloniaceae</taxon>
        <taxon>Glonium</taxon>
    </lineage>
</organism>
<comment type="similarity">
    <text evidence="1">Belongs to the ketopantoate reductase family.</text>
</comment>
<dbReference type="AlphaFoldDB" id="A0A8E2JQD8"/>
<name>A0A8E2JQD8_9PEZI</name>
<evidence type="ECO:0000256" key="3">
    <source>
        <dbReference type="ARBA" id="ARBA00023002"/>
    </source>
</evidence>
<dbReference type="FunFam" id="1.10.1040.10:FF:000017">
    <property type="entry name" value="2-dehydropantoate 2-reductase"/>
    <property type="match status" value="1"/>
</dbReference>
<dbReference type="PANTHER" id="PTHR21708:SF40">
    <property type="entry name" value="REDUCTASE FAMILY PROTEIN, PUTATIVE (AFU_ORTHOLOGUE AFUA_2G14497)-RELATED"/>
    <property type="match status" value="1"/>
</dbReference>
<evidence type="ECO:0000259" key="4">
    <source>
        <dbReference type="Pfam" id="PF02558"/>
    </source>
</evidence>
<dbReference type="GO" id="GO:0005737">
    <property type="term" value="C:cytoplasm"/>
    <property type="evidence" value="ECO:0007669"/>
    <property type="project" value="TreeGrafter"/>
</dbReference>
<gene>
    <name evidence="6" type="ORF">AOQ84DRAFT_224652</name>
</gene>
<dbReference type="Gene3D" id="1.10.1040.10">
    <property type="entry name" value="N-(1-d-carboxylethyl)-l-norvaline Dehydrogenase, domain 2"/>
    <property type="match status" value="1"/>
</dbReference>
<evidence type="ECO:0000313" key="7">
    <source>
        <dbReference type="Proteomes" id="UP000250140"/>
    </source>
</evidence>
<dbReference type="Gene3D" id="3.40.50.720">
    <property type="entry name" value="NAD(P)-binding Rossmann-like Domain"/>
    <property type="match status" value="1"/>
</dbReference>
<dbReference type="InterPro" id="IPR013328">
    <property type="entry name" value="6PGD_dom2"/>
</dbReference>
<dbReference type="InterPro" id="IPR051402">
    <property type="entry name" value="KPR-Related"/>
</dbReference>
<dbReference type="InterPro" id="IPR008927">
    <property type="entry name" value="6-PGluconate_DH-like_C_sf"/>
</dbReference>
<dbReference type="GO" id="GO:0008677">
    <property type="term" value="F:2-dehydropantoate 2-reductase activity"/>
    <property type="evidence" value="ECO:0007669"/>
    <property type="project" value="InterPro"/>
</dbReference>
<dbReference type="Proteomes" id="UP000250140">
    <property type="component" value="Unassembled WGS sequence"/>
</dbReference>
<accession>A0A8E2JQD8</accession>
<keyword evidence="3" id="KW-0560">Oxidoreductase</keyword>
<dbReference type="InterPro" id="IPR013752">
    <property type="entry name" value="KPA_reductase"/>
</dbReference>
<dbReference type="InterPro" id="IPR003710">
    <property type="entry name" value="ApbA"/>
</dbReference>
<reference evidence="6 7" key="1">
    <citation type="journal article" date="2016" name="Nat. Commun.">
        <title>Ectomycorrhizal ecology is imprinted in the genome of the dominant symbiotic fungus Cenococcum geophilum.</title>
        <authorList>
            <consortium name="DOE Joint Genome Institute"/>
            <person name="Peter M."/>
            <person name="Kohler A."/>
            <person name="Ohm R.A."/>
            <person name="Kuo A."/>
            <person name="Krutzmann J."/>
            <person name="Morin E."/>
            <person name="Arend M."/>
            <person name="Barry K.W."/>
            <person name="Binder M."/>
            <person name="Choi C."/>
            <person name="Clum A."/>
            <person name="Copeland A."/>
            <person name="Grisel N."/>
            <person name="Haridas S."/>
            <person name="Kipfer T."/>
            <person name="LaButti K."/>
            <person name="Lindquist E."/>
            <person name="Lipzen A."/>
            <person name="Maire R."/>
            <person name="Meier B."/>
            <person name="Mihaltcheva S."/>
            <person name="Molinier V."/>
            <person name="Murat C."/>
            <person name="Poggeler S."/>
            <person name="Quandt C.A."/>
            <person name="Sperisen C."/>
            <person name="Tritt A."/>
            <person name="Tisserant E."/>
            <person name="Crous P.W."/>
            <person name="Henrissat B."/>
            <person name="Nehls U."/>
            <person name="Egli S."/>
            <person name="Spatafora J.W."/>
            <person name="Grigoriev I.V."/>
            <person name="Martin F.M."/>
        </authorList>
    </citation>
    <scope>NUCLEOTIDE SEQUENCE [LARGE SCALE GENOMIC DNA]</scope>
    <source>
        <strain evidence="6 7">CBS 207.34</strain>
    </source>
</reference>
<feature type="domain" description="Ketopantoate reductase C-terminal" evidence="5">
    <location>
        <begin position="285"/>
        <end position="405"/>
    </location>
</feature>
<dbReference type="PANTHER" id="PTHR21708">
    <property type="entry name" value="PROBABLE 2-DEHYDROPANTOATE 2-REDUCTASE"/>
    <property type="match status" value="1"/>
</dbReference>
<dbReference type="Pfam" id="PF08546">
    <property type="entry name" value="ApbA_C"/>
    <property type="match status" value="1"/>
</dbReference>
<evidence type="ECO:0000313" key="6">
    <source>
        <dbReference type="EMBL" id="OCL05658.1"/>
    </source>
</evidence>
<evidence type="ECO:0000256" key="2">
    <source>
        <dbReference type="ARBA" id="ARBA00022857"/>
    </source>
</evidence>
<dbReference type="NCBIfam" id="TIGR00745">
    <property type="entry name" value="apbA_panE"/>
    <property type="match status" value="1"/>
</dbReference>
<protein>
    <submittedName>
        <fullName evidence="6">ApbA-domain-containing protein</fullName>
    </submittedName>
</protein>
<feature type="domain" description="Ketopantoate reductase N-terminal" evidence="4">
    <location>
        <begin position="101"/>
        <end position="241"/>
    </location>
</feature>
<proteinExistence type="inferred from homology"/>
<dbReference type="GO" id="GO:0015940">
    <property type="term" value="P:pantothenate biosynthetic process"/>
    <property type="evidence" value="ECO:0007669"/>
    <property type="project" value="InterPro"/>
</dbReference>
<dbReference type="EMBL" id="KV750245">
    <property type="protein sequence ID" value="OCL05658.1"/>
    <property type="molecule type" value="Genomic_DNA"/>
</dbReference>
<evidence type="ECO:0000256" key="1">
    <source>
        <dbReference type="ARBA" id="ARBA00007870"/>
    </source>
</evidence>